<proteinExistence type="inferred from homology"/>
<evidence type="ECO:0000256" key="1">
    <source>
        <dbReference type="ARBA" id="ARBA00004123"/>
    </source>
</evidence>
<keyword evidence="7" id="KW-0132">Cell division</keyword>
<dbReference type="EMBL" id="VIIS01000388">
    <property type="protein sequence ID" value="KAF0309588.1"/>
    <property type="molecule type" value="Genomic_DNA"/>
</dbReference>
<keyword evidence="10" id="KW-0539">Nucleus</keyword>
<evidence type="ECO:0000256" key="5">
    <source>
        <dbReference type="ARBA" id="ARBA00022490"/>
    </source>
</evidence>
<keyword evidence="11" id="KW-0131">Cell cycle</keyword>
<evidence type="ECO:0000256" key="8">
    <source>
        <dbReference type="ARBA" id="ARBA00022737"/>
    </source>
</evidence>
<comment type="caution">
    <text evidence="13">The sequence shown here is derived from an EMBL/GenBank/DDBJ whole genome shotgun (WGS) entry which is preliminary data.</text>
</comment>
<dbReference type="Gene3D" id="2.130.10.10">
    <property type="entry name" value="YVTN repeat-like/Quinoprotein amine dehydrogenase"/>
    <property type="match status" value="1"/>
</dbReference>
<dbReference type="SMART" id="SM00320">
    <property type="entry name" value="WD40"/>
    <property type="match status" value="4"/>
</dbReference>
<accession>A0A6A4WWE4</accession>
<dbReference type="PROSITE" id="PS50082">
    <property type="entry name" value="WD_REPEATS_2"/>
    <property type="match status" value="3"/>
</dbReference>
<dbReference type="InterPro" id="IPR001680">
    <property type="entry name" value="WD40_rpt"/>
</dbReference>
<keyword evidence="4" id="KW-0813">Transport</keyword>
<name>A0A6A4WWE4_AMPAM</name>
<dbReference type="SUPFAM" id="SSF50978">
    <property type="entry name" value="WD40 repeat-like"/>
    <property type="match status" value="1"/>
</dbReference>
<dbReference type="Proteomes" id="UP000440578">
    <property type="component" value="Unassembled WGS sequence"/>
</dbReference>
<evidence type="ECO:0000313" key="13">
    <source>
        <dbReference type="EMBL" id="KAF0309589.1"/>
    </source>
</evidence>
<dbReference type="InterPro" id="IPR015943">
    <property type="entry name" value="WD40/YVTN_repeat-like_dom_sf"/>
</dbReference>
<comment type="subcellular location">
    <subcellularLocation>
        <location evidence="2">Cytoplasm</location>
    </subcellularLocation>
    <subcellularLocation>
        <location evidence="1">Nucleus</location>
    </subcellularLocation>
</comment>
<keyword evidence="14" id="KW-1185">Reference proteome</keyword>
<dbReference type="EMBL" id="VIIS01000388">
    <property type="protein sequence ID" value="KAF0309589.1"/>
    <property type="molecule type" value="Genomic_DNA"/>
</dbReference>
<comment type="similarity">
    <text evidence="3">Belongs to the WD repeat rae1 family.</text>
</comment>
<dbReference type="AlphaFoldDB" id="A0A6A4WWE4"/>
<dbReference type="PROSITE" id="PS00678">
    <property type="entry name" value="WD_REPEATS_1"/>
    <property type="match status" value="1"/>
</dbReference>
<evidence type="ECO:0000256" key="7">
    <source>
        <dbReference type="ARBA" id="ARBA00022618"/>
    </source>
</evidence>
<evidence type="ECO:0000256" key="10">
    <source>
        <dbReference type="ARBA" id="ARBA00023242"/>
    </source>
</evidence>
<evidence type="ECO:0000256" key="12">
    <source>
        <dbReference type="PROSITE-ProRule" id="PRU00221"/>
    </source>
</evidence>
<keyword evidence="6 12" id="KW-0853">WD repeat</keyword>
<evidence type="ECO:0000256" key="3">
    <source>
        <dbReference type="ARBA" id="ARBA00007830"/>
    </source>
</evidence>
<dbReference type="InterPro" id="IPR020472">
    <property type="entry name" value="WD40_PAC1"/>
</dbReference>
<reference evidence="13 14" key="1">
    <citation type="submission" date="2019-07" db="EMBL/GenBank/DDBJ databases">
        <title>Draft genome assembly of a fouling barnacle, Amphibalanus amphitrite (Darwin, 1854): The first reference genome for Thecostraca.</title>
        <authorList>
            <person name="Kim W."/>
        </authorList>
    </citation>
    <scope>NUCLEOTIDE SEQUENCE [LARGE SCALE GENOMIC DNA]</scope>
    <source>
        <strain evidence="13">SNU_AA5</strain>
        <tissue evidence="13">Soma without cirri and trophi</tissue>
    </source>
</reference>
<evidence type="ECO:0000256" key="6">
    <source>
        <dbReference type="ARBA" id="ARBA00022574"/>
    </source>
</evidence>
<organism evidence="13 14">
    <name type="scientific">Amphibalanus amphitrite</name>
    <name type="common">Striped barnacle</name>
    <name type="synonym">Balanus amphitrite</name>
    <dbReference type="NCBI Taxonomy" id="1232801"/>
    <lineage>
        <taxon>Eukaryota</taxon>
        <taxon>Metazoa</taxon>
        <taxon>Ecdysozoa</taxon>
        <taxon>Arthropoda</taxon>
        <taxon>Crustacea</taxon>
        <taxon>Multicrustacea</taxon>
        <taxon>Cirripedia</taxon>
        <taxon>Thoracica</taxon>
        <taxon>Thoracicalcarea</taxon>
        <taxon>Balanomorpha</taxon>
        <taxon>Balanoidea</taxon>
        <taxon>Balanidae</taxon>
        <taxon>Amphibalaninae</taxon>
        <taxon>Amphibalanus</taxon>
    </lineage>
</organism>
<evidence type="ECO:0000256" key="2">
    <source>
        <dbReference type="ARBA" id="ARBA00004496"/>
    </source>
</evidence>
<feature type="repeat" description="WD" evidence="12">
    <location>
        <begin position="123"/>
        <end position="166"/>
    </location>
</feature>
<dbReference type="InterPro" id="IPR019775">
    <property type="entry name" value="WD40_repeat_CS"/>
</dbReference>
<dbReference type="Pfam" id="PF00400">
    <property type="entry name" value="WD40"/>
    <property type="match status" value="4"/>
</dbReference>
<dbReference type="GO" id="GO:0005635">
    <property type="term" value="C:nuclear envelope"/>
    <property type="evidence" value="ECO:0007669"/>
    <property type="project" value="UniProtKB-ARBA"/>
</dbReference>
<feature type="repeat" description="WD" evidence="12">
    <location>
        <begin position="34"/>
        <end position="78"/>
    </location>
</feature>
<evidence type="ECO:0000256" key="11">
    <source>
        <dbReference type="ARBA" id="ARBA00023306"/>
    </source>
</evidence>
<evidence type="ECO:0000313" key="14">
    <source>
        <dbReference type="Proteomes" id="UP000440578"/>
    </source>
</evidence>
<dbReference type="PRINTS" id="PR00320">
    <property type="entry name" value="GPROTEINBRPT"/>
</dbReference>
<keyword evidence="9" id="KW-0498">Mitosis</keyword>
<dbReference type="GO" id="GO:0005737">
    <property type="term" value="C:cytoplasm"/>
    <property type="evidence" value="ECO:0007669"/>
    <property type="project" value="UniProtKB-SubCell"/>
</dbReference>
<dbReference type="GO" id="GO:0051301">
    <property type="term" value="P:cell division"/>
    <property type="evidence" value="ECO:0007669"/>
    <property type="project" value="UniProtKB-KW"/>
</dbReference>
<protein>
    <submittedName>
        <fullName evidence="13">mRNA export factor</fullName>
    </submittedName>
</protein>
<evidence type="ECO:0000256" key="9">
    <source>
        <dbReference type="ARBA" id="ARBA00022776"/>
    </source>
</evidence>
<sequence>MTMFGTGGLGASSSVFGQTAAASTANPMKDIEVVSPPDDSVSCLEFSPPAVQQTFLVAGSWDNNVRCWEVDQNSGKTQPKAQQTMGGPVLDVAWADDGTKVFMSGCDNTVRCWDLASNQTVQVAQHDAPVKTVHWVKAPNYTCIMTGSWDKTLKFWDTRSPNPMMSIALPERAYCADVDYPMAVVSTANRGIIVYQLEGQPQQFKTQESSLRYQHRCISIFRDKMNRPTGYAIGSVEGRVAIQYVNPANPKDNFTFKCHRSNGTNQGYQDIFSVNDIRFHPVHGTLATVGSDGRFSFWDKDARTKLKTSEAMEQSITKCAFNHTGQIFAYAVSYDWSKGHEFYTPTKKNYIFLHPCFEELKPRPKT</sequence>
<dbReference type="FunFam" id="2.130.10.10:FF:000084">
    <property type="entry name" value="mRNA export factor"/>
    <property type="match status" value="1"/>
</dbReference>
<keyword evidence="8" id="KW-0677">Repeat</keyword>
<dbReference type="PANTHER" id="PTHR10971">
    <property type="entry name" value="MRNA EXPORT FACTOR AND BUB3"/>
    <property type="match status" value="1"/>
</dbReference>
<keyword evidence="5" id="KW-0963">Cytoplasm</keyword>
<dbReference type="InterPro" id="IPR036322">
    <property type="entry name" value="WD40_repeat_dom_sf"/>
</dbReference>
<gene>
    <name evidence="13" type="primary">RAE1_1</name>
    <name evidence="13" type="ORF">FJT64_019330</name>
</gene>
<dbReference type="OrthoDB" id="256303at2759"/>
<evidence type="ECO:0000256" key="4">
    <source>
        <dbReference type="ARBA" id="ARBA00022448"/>
    </source>
</evidence>
<feature type="repeat" description="WD" evidence="12">
    <location>
        <begin position="82"/>
        <end position="123"/>
    </location>
</feature>